<dbReference type="InterPro" id="IPR009081">
    <property type="entry name" value="PP-bd_ACP"/>
</dbReference>
<feature type="domain" description="Carrier" evidence="7">
    <location>
        <begin position="1341"/>
        <end position="1416"/>
    </location>
</feature>
<feature type="region of interest" description="Disordered" evidence="6">
    <location>
        <begin position="1"/>
        <end position="20"/>
    </location>
</feature>
<dbReference type="InterPro" id="IPR020841">
    <property type="entry name" value="PKS_Beta-ketoAc_synthase_dom"/>
</dbReference>
<feature type="domain" description="PKS/mFAS DH" evidence="9">
    <location>
        <begin position="636"/>
        <end position="905"/>
    </location>
</feature>
<dbReference type="Gene3D" id="3.40.366.10">
    <property type="entry name" value="Malonyl-Coenzyme A Acyl Carrier Protein, domain 2"/>
    <property type="match status" value="1"/>
</dbReference>
<dbReference type="PROSITE" id="PS50075">
    <property type="entry name" value="CARRIER"/>
    <property type="match status" value="1"/>
</dbReference>
<keyword evidence="3" id="KW-0808">Transferase</keyword>
<dbReference type="GO" id="GO:0031177">
    <property type="term" value="F:phosphopantetheine binding"/>
    <property type="evidence" value="ECO:0007669"/>
    <property type="project" value="InterPro"/>
</dbReference>
<dbReference type="InterPro" id="IPR049551">
    <property type="entry name" value="PKS_DH_C"/>
</dbReference>
<dbReference type="SUPFAM" id="SSF55048">
    <property type="entry name" value="Probable ACP-binding domain of malonyl-CoA ACP transacylase"/>
    <property type="match status" value="1"/>
</dbReference>
<dbReference type="SMART" id="SM00825">
    <property type="entry name" value="PKS_KS"/>
    <property type="match status" value="1"/>
</dbReference>
<dbReference type="InterPro" id="IPR020806">
    <property type="entry name" value="PKS_PP-bd"/>
</dbReference>
<evidence type="ECO:0000313" key="11">
    <source>
        <dbReference type="Proteomes" id="UP000502508"/>
    </source>
</evidence>
<dbReference type="InterPro" id="IPR014043">
    <property type="entry name" value="Acyl_transferase_dom"/>
</dbReference>
<dbReference type="PROSITE" id="PS52004">
    <property type="entry name" value="KS3_2"/>
    <property type="match status" value="1"/>
</dbReference>
<evidence type="ECO:0000256" key="3">
    <source>
        <dbReference type="ARBA" id="ARBA00022679"/>
    </source>
</evidence>
<evidence type="ECO:0000256" key="1">
    <source>
        <dbReference type="ARBA" id="ARBA00022450"/>
    </source>
</evidence>
<evidence type="ECO:0000313" key="10">
    <source>
        <dbReference type="EMBL" id="BCB79268.1"/>
    </source>
</evidence>
<organism evidence="10 11">
    <name type="scientific">Phytohabitans flavus</name>
    <dbReference type="NCBI Taxonomy" id="1076124"/>
    <lineage>
        <taxon>Bacteria</taxon>
        <taxon>Bacillati</taxon>
        <taxon>Actinomycetota</taxon>
        <taxon>Actinomycetes</taxon>
        <taxon>Micromonosporales</taxon>
        <taxon>Micromonosporaceae</taxon>
    </lineage>
</organism>
<dbReference type="Pfam" id="PF14765">
    <property type="entry name" value="PS-DH"/>
    <property type="match status" value="1"/>
</dbReference>
<evidence type="ECO:0000256" key="2">
    <source>
        <dbReference type="ARBA" id="ARBA00022553"/>
    </source>
</evidence>
<reference evidence="10 11" key="2">
    <citation type="submission" date="2020-03" db="EMBL/GenBank/DDBJ databases">
        <authorList>
            <person name="Ichikawa N."/>
            <person name="Kimura A."/>
            <person name="Kitahashi Y."/>
            <person name="Uohara A."/>
        </authorList>
    </citation>
    <scope>NUCLEOTIDE SEQUENCE [LARGE SCALE GENOMIC DNA]</scope>
    <source>
        <strain evidence="10 11">NBRC 107702</strain>
    </source>
</reference>
<evidence type="ECO:0000256" key="6">
    <source>
        <dbReference type="SAM" id="MobiDB-lite"/>
    </source>
</evidence>
<dbReference type="InterPro" id="IPR013968">
    <property type="entry name" value="PKS_KR"/>
</dbReference>
<dbReference type="Pfam" id="PF22953">
    <property type="entry name" value="SpnB_Rossmann"/>
    <property type="match status" value="1"/>
</dbReference>
<evidence type="ECO:0000259" key="9">
    <source>
        <dbReference type="PROSITE" id="PS52019"/>
    </source>
</evidence>
<dbReference type="Pfam" id="PF16197">
    <property type="entry name" value="KAsynt_C_assoc"/>
    <property type="match status" value="1"/>
</dbReference>
<dbReference type="Pfam" id="PF02801">
    <property type="entry name" value="Ketoacyl-synt_C"/>
    <property type="match status" value="1"/>
</dbReference>
<dbReference type="Pfam" id="PF00698">
    <property type="entry name" value="Acyl_transf_1"/>
    <property type="match status" value="1"/>
</dbReference>
<dbReference type="InterPro" id="IPR055123">
    <property type="entry name" value="SpnB-like_Rossmann"/>
</dbReference>
<dbReference type="InterPro" id="IPR014031">
    <property type="entry name" value="Ketoacyl_synth_C"/>
</dbReference>
<keyword evidence="2" id="KW-0597">Phosphoprotein</keyword>
<dbReference type="SUPFAM" id="SSF53901">
    <property type="entry name" value="Thiolase-like"/>
    <property type="match status" value="1"/>
</dbReference>
<dbReference type="InterPro" id="IPR016035">
    <property type="entry name" value="Acyl_Trfase/lysoPLipase"/>
</dbReference>
<dbReference type="InterPro" id="IPR050091">
    <property type="entry name" value="PKS_NRPS_Biosynth_Enz"/>
</dbReference>
<dbReference type="GO" id="GO:0004312">
    <property type="term" value="F:fatty acid synthase activity"/>
    <property type="evidence" value="ECO:0007669"/>
    <property type="project" value="TreeGrafter"/>
</dbReference>
<name>A0A6F8XZX1_9ACTN</name>
<proteinExistence type="predicted"/>
<protein>
    <submittedName>
        <fullName evidence="10">Uncharacterized protein</fullName>
    </submittedName>
</protein>
<dbReference type="SMART" id="SM00826">
    <property type="entry name" value="PKS_DH"/>
    <property type="match status" value="1"/>
</dbReference>
<dbReference type="Pfam" id="PF00550">
    <property type="entry name" value="PP-binding"/>
    <property type="match status" value="1"/>
</dbReference>
<dbReference type="Gene3D" id="3.40.47.10">
    <property type="match status" value="1"/>
</dbReference>
<dbReference type="Gene3D" id="3.30.70.3290">
    <property type="match status" value="1"/>
</dbReference>
<keyword evidence="1" id="KW-0596">Phosphopantetheine</keyword>
<feature type="active site" description="Proton donor; for dehydratase activity" evidence="5">
    <location>
        <position position="827"/>
    </location>
</feature>
<dbReference type="SMART" id="SM00823">
    <property type="entry name" value="PKS_PP"/>
    <property type="match status" value="1"/>
</dbReference>
<dbReference type="Pfam" id="PF08659">
    <property type="entry name" value="KR"/>
    <property type="match status" value="1"/>
</dbReference>
<dbReference type="InterPro" id="IPR036291">
    <property type="entry name" value="NAD(P)-bd_dom_sf"/>
</dbReference>
<sequence>MSTPTAFVEFSRQRGLSPDGRSKAYADAADGVAWSEGVGMLVLERLSDAQRNGHQVLATVRGSAINQDGASNGLTAPNGPSQQRVIRQALASGGLSTADVDVVEGHGTGTTLGDPIEAQALLATYGRDRERPLLLGSVKSNLGHTQAAAGVAGIIKMIMAMRHGVAPKTLHVDVPSSHVDWSAGAVELLTEQTAWPEVDRPRRAAVSSFGISGTNAHVILEQPAQPASEAAPHPAMVPWPVSAKSEAALAVQIERLRAVDVPAADVGLTLSTRSVFDHRAVLLATRDGVSEVARGQAKPGPLAVLFSGQGSQRLGMGRDLYAHYPVFAAALDEVLEHLDPGLRDVMWGEDVEALNQTGYTQPALFAVEVALYRLAESFGIKPGHLAGHSIGEVTAAHIAGVLDLPDACRLVSARASLMQRLPAGGAMVAVQASEDDITPYLVGRVSIAAVNGPSAVVIAGDVDDVEAVAGRFERSTRLRVSHAFHSPLMDPMLDEFRAAIQDVTFRPPRVPIATAGDVTDPEYWVSHVRDTVRFADAVAALDGATLLEIGPDGVLSAMTGTAIPILRKDRDEQTAFLTALARLHTSGTAIDWRPVYSAAQHVDLPTYPFQHQRYWPAPATTRTGDVRAAGLDATDHPLLGAAVQLADSGGMLFTSTLSLRTHPWLADHRVGGALLFPGTGFVELAIRAGDEVGCGHVEELTLAAPLVLPEQGTVRLQVSVSEPDEEGRRRIGVYSAEADAPWTQHAAGVLVAGERAATSSGEAWPPAGAQPVDVEGCYDAFAAAGFAYGAAFQGLRAAWRRGGETFAEVELPDGAGNGFGIHPALLDAALHAAMLPSEGGTDDAGGLPFSWTGVTLHASGATSLRVRLARSDQSGLSISVTDAGGAPVATVESLVTRPVATVAKPIEQDALFALDWVPATAAGEHAGSVAVLGTDPFGLAEAMGATAYPDLAAVTDPPATMLVTAQGSGQPVEATHALTADMLGLMQAWLADERLAGSRLVVVTRGATTGADAAAAAVWGLVRSAQSENPDRFALVDTDQADVTPALQAAEPQVVLRDGEAYVARLGRAAAGDPYTWDPDGLVLVTGGTGGLGADVARHLAGARGVRRLLLVSRSGHAPDLAAELAGLGAEVTVEACDVAERVQVESLLARHRVSAVVHAAGVLDDGVLTQLTPERLDKVLRPKVDAAWHLHELAGDLQAFVLFSSAAGTFGGAGQANYAAGNAFLDALAAQRRADGKPAVSLAWGPWAQGMAADNERMARAGMPPLTTEQGLALFDTVLGAETASLVPVRLDLATIRRAGDVPALLRGLIRVPARRDQVADGGHRLAQRLAAVSEAERREVLLELVLDQVAAVLGHAGRADVEPERQFQDLGFDSLTAVEFRNRMNAVTGLRLPATLLFDQPTPAALVEYLHGELAPDAAAELNGLLAVLESLEKALAGTTVDAKAHQQIEGRLEVLRARWADARGEQAPRAEINLDDASDEEMFALLDEELSQQGD</sequence>
<dbReference type="InterPro" id="IPR014030">
    <property type="entry name" value="Ketoacyl_synth_N"/>
</dbReference>
<dbReference type="CDD" id="cd00833">
    <property type="entry name" value="PKS"/>
    <property type="match status" value="1"/>
</dbReference>
<keyword evidence="4" id="KW-0012">Acyltransferase</keyword>
<feature type="domain" description="Ketosynthase family 3 (KS3)" evidence="8">
    <location>
        <begin position="1"/>
        <end position="222"/>
    </location>
</feature>
<evidence type="ECO:0000256" key="4">
    <source>
        <dbReference type="ARBA" id="ARBA00023315"/>
    </source>
</evidence>
<dbReference type="InterPro" id="IPR032821">
    <property type="entry name" value="PKS_assoc"/>
</dbReference>
<dbReference type="PANTHER" id="PTHR43775">
    <property type="entry name" value="FATTY ACID SYNTHASE"/>
    <property type="match status" value="1"/>
</dbReference>
<evidence type="ECO:0000259" key="8">
    <source>
        <dbReference type="PROSITE" id="PS52004"/>
    </source>
</evidence>
<dbReference type="Gene3D" id="1.10.1200.10">
    <property type="entry name" value="ACP-like"/>
    <property type="match status" value="1"/>
</dbReference>
<feature type="region of interest" description="C-terminal hotdog fold" evidence="5">
    <location>
        <begin position="769"/>
        <end position="905"/>
    </location>
</feature>
<feature type="active site" description="Proton acceptor; for dehydratase activity" evidence="5">
    <location>
        <position position="668"/>
    </location>
</feature>
<dbReference type="InterPro" id="IPR042104">
    <property type="entry name" value="PKS_dehydratase_sf"/>
</dbReference>
<dbReference type="InterPro" id="IPR049552">
    <property type="entry name" value="PKS_DH_N"/>
</dbReference>
<dbReference type="Proteomes" id="UP000502508">
    <property type="component" value="Chromosome"/>
</dbReference>
<dbReference type="PANTHER" id="PTHR43775:SF51">
    <property type="entry name" value="INACTIVE PHENOLPHTHIOCEROL SYNTHESIS POLYKETIDE SYNTHASE TYPE I PKS1-RELATED"/>
    <property type="match status" value="1"/>
</dbReference>
<dbReference type="InterPro" id="IPR057326">
    <property type="entry name" value="KR_dom"/>
</dbReference>
<dbReference type="InterPro" id="IPR036736">
    <property type="entry name" value="ACP-like_sf"/>
</dbReference>
<dbReference type="Gene3D" id="3.10.129.110">
    <property type="entry name" value="Polyketide synthase dehydratase"/>
    <property type="match status" value="1"/>
</dbReference>
<dbReference type="InterPro" id="IPR016039">
    <property type="entry name" value="Thiolase-like"/>
</dbReference>
<dbReference type="EMBL" id="AP022870">
    <property type="protein sequence ID" value="BCB79268.1"/>
    <property type="molecule type" value="Genomic_DNA"/>
</dbReference>
<accession>A0A6F8XZX1</accession>
<dbReference type="SMART" id="SM00822">
    <property type="entry name" value="PKS_KR"/>
    <property type="match status" value="1"/>
</dbReference>
<dbReference type="SUPFAM" id="SSF52151">
    <property type="entry name" value="FabD/lysophospholipase-like"/>
    <property type="match status" value="1"/>
</dbReference>
<dbReference type="Pfam" id="PF21089">
    <property type="entry name" value="PKS_DH_N"/>
    <property type="match status" value="1"/>
</dbReference>
<dbReference type="SMART" id="SM00827">
    <property type="entry name" value="PKS_AT"/>
    <property type="match status" value="1"/>
</dbReference>
<dbReference type="InterPro" id="IPR049900">
    <property type="entry name" value="PKS_mFAS_DH"/>
</dbReference>
<dbReference type="SUPFAM" id="SSF47336">
    <property type="entry name" value="ACP-like"/>
    <property type="match status" value="1"/>
</dbReference>
<evidence type="ECO:0000259" key="7">
    <source>
        <dbReference type="PROSITE" id="PS50075"/>
    </source>
</evidence>
<dbReference type="FunFam" id="1.10.1200.10:FF:000007">
    <property type="entry name" value="Probable polyketide synthase pks17"/>
    <property type="match status" value="1"/>
</dbReference>
<dbReference type="CDD" id="cd08956">
    <property type="entry name" value="KR_3_FAS_SDR_x"/>
    <property type="match status" value="1"/>
</dbReference>
<evidence type="ECO:0000256" key="5">
    <source>
        <dbReference type="PROSITE-ProRule" id="PRU01363"/>
    </source>
</evidence>
<dbReference type="InterPro" id="IPR016036">
    <property type="entry name" value="Malonyl_transacylase_ACP-bd"/>
</dbReference>
<keyword evidence="11" id="KW-1185">Reference proteome</keyword>
<dbReference type="SMART" id="SM01294">
    <property type="entry name" value="PKS_PP_betabranch"/>
    <property type="match status" value="1"/>
</dbReference>
<dbReference type="InterPro" id="IPR001227">
    <property type="entry name" value="Ac_transferase_dom_sf"/>
</dbReference>
<dbReference type="KEGG" id="pfla:Pflav_056780"/>
<dbReference type="GO" id="GO:0006633">
    <property type="term" value="P:fatty acid biosynthetic process"/>
    <property type="evidence" value="ECO:0007669"/>
    <property type="project" value="TreeGrafter"/>
</dbReference>
<dbReference type="Pfam" id="PF00109">
    <property type="entry name" value="ketoacyl-synt"/>
    <property type="match status" value="1"/>
</dbReference>
<dbReference type="PROSITE" id="PS52019">
    <property type="entry name" value="PKS_MFAS_DH"/>
    <property type="match status" value="1"/>
</dbReference>
<reference evidence="10 11" key="1">
    <citation type="submission" date="2020-03" db="EMBL/GenBank/DDBJ databases">
        <title>Whole genome shotgun sequence of Phytohabitans flavus NBRC 107702.</title>
        <authorList>
            <person name="Komaki H."/>
            <person name="Tamura T."/>
        </authorList>
    </citation>
    <scope>NUCLEOTIDE SEQUENCE [LARGE SCALE GENOMIC DNA]</scope>
    <source>
        <strain evidence="10 11">NBRC 107702</strain>
    </source>
</reference>
<dbReference type="InterPro" id="IPR020807">
    <property type="entry name" value="PKS_DH"/>
</dbReference>
<gene>
    <name evidence="10" type="ORF">Pflav_056780</name>
</gene>
<dbReference type="Gene3D" id="3.40.50.720">
    <property type="entry name" value="NAD(P)-binding Rossmann-like Domain"/>
    <property type="match status" value="1"/>
</dbReference>
<feature type="region of interest" description="N-terminal hotdog fold" evidence="5">
    <location>
        <begin position="636"/>
        <end position="757"/>
    </location>
</feature>
<dbReference type="SUPFAM" id="SSF51735">
    <property type="entry name" value="NAD(P)-binding Rossmann-fold domains"/>
    <property type="match status" value="2"/>
</dbReference>